<evidence type="ECO:0000256" key="11">
    <source>
        <dbReference type="ARBA" id="ARBA00022838"/>
    </source>
</evidence>
<dbReference type="InterPro" id="IPR013965">
    <property type="entry name" value="DASH_Dad3"/>
</dbReference>
<keyword evidence="12" id="KW-0206">Cytoskeleton</keyword>
<dbReference type="AlphaFoldDB" id="A0A4P9YZ15"/>
<evidence type="ECO:0000256" key="5">
    <source>
        <dbReference type="ARBA" id="ARBA00022454"/>
    </source>
</evidence>
<dbReference type="EMBL" id="KZ989760">
    <property type="protein sequence ID" value="RKP25403.1"/>
    <property type="molecule type" value="Genomic_DNA"/>
</dbReference>
<dbReference type="PANTHER" id="PTHR28017">
    <property type="entry name" value="DASH COMPLEX SUBUNIT DAD3"/>
    <property type="match status" value="1"/>
</dbReference>
<keyword evidence="15" id="KW-0137">Centromere</keyword>
<dbReference type="GO" id="GO:0051010">
    <property type="term" value="F:microtubule plus-end binding"/>
    <property type="evidence" value="ECO:0007669"/>
    <property type="project" value="TreeGrafter"/>
</dbReference>
<evidence type="ECO:0000256" key="8">
    <source>
        <dbReference type="ARBA" id="ARBA00022701"/>
    </source>
</evidence>
<evidence type="ECO:0000256" key="14">
    <source>
        <dbReference type="ARBA" id="ARBA00023306"/>
    </source>
</evidence>
<dbReference type="GO" id="GO:0008608">
    <property type="term" value="P:attachment of spindle microtubules to kinetochore"/>
    <property type="evidence" value="ECO:0007669"/>
    <property type="project" value="InterPro"/>
</dbReference>
<evidence type="ECO:0000256" key="9">
    <source>
        <dbReference type="ARBA" id="ARBA00022776"/>
    </source>
</evidence>
<evidence type="ECO:0000256" key="10">
    <source>
        <dbReference type="ARBA" id="ARBA00022829"/>
    </source>
</evidence>
<keyword evidence="8" id="KW-0493">Microtubule</keyword>
<dbReference type="Proteomes" id="UP000278143">
    <property type="component" value="Unassembled WGS sequence"/>
</dbReference>
<evidence type="ECO:0000313" key="19">
    <source>
        <dbReference type="EMBL" id="RKP25403.1"/>
    </source>
</evidence>
<dbReference type="GO" id="GO:0051301">
    <property type="term" value="P:cell division"/>
    <property type="evidence" value="ECO:0007669"/>
    <property type="project" value="UniProtKB-KW"/>
</dbReference>
<evidence type="ECO:0000256" key="12">
    <source>
        <dbReference type="ARBA" id="ARBA00023212"/>
    </source>
</evidence>
<evidence type="ECO:0000256" key="17">
    <source>
        <dbReference type="ARBA" id="ARBA00044305"/>
    </source>
</evidence>
<keyword evidence="13" id="KW-0539">Nucleus</keyword>
<dbReference type="GO" id="GO:0072686">
    <property type="term" value="C:mitotic spindle"/>
    <property type="evidence" value="ECO:0007669"/>
    <property type="project" value="InterPro"/>
</dbReference>
<protein>
    <recommendedName>
        <fullName evidence="16">DASH complex subunit DAD3</fullName>
    </recommendedName>
    <alternativeName>
        <fullName evidence="17">Outer kinetochore protein DAD3</fullName>
    </alternativeName>
</protein>
<name>A0A4P9YZ15_9FUNG</name>
<dbReference type="PANTHER" id="PTHR28017:SF1">
    <property type="entry name" value="DASH COMPLEX SUBUNIT DAD3"/>
    <property type="match status" value="1"/>
</dbReference>
<dbReference type="Pfam" id="PF08656">
    <property type="entry name" value="DASH_Dad3"/>
    <property type="match status" value="1"/>
</dbReference>
<evidence type="ECO:0000256" key="16">
    <source>
        <dbReference type="ARBA" id="ARBA00044179"/>
    </source>
</evidence>
<evidence type="ECO:0000256" key="2">
    <source>
        <dbReference type="ARBA" id="ARBA00004186"/>
    </source>
</evidence>
<sequence>MALETTAALRDEVLREYAQLAHSLDQMNTVIAGINAEQVSILTDKLREIERKFGLVYTLFKASVYAIVKEDVPAQPSATTNTATAMQAYHDPSSSATTTNRPAFL</sequence>
<feature type="region of interest" description="Disordered" evidence="18">
    <location>
        <begin position="79"/>
        <end position="105"/>
    </location>
</feature>
<evidence type="ECO:0000256" key="1">
    <source>
        <dbReference type="ARBA" id="ARBA00004123"/>
    </source>
</evidence>
<proteinExistence type="inferred from homology"/>
<evidence type="ECO:0000313" key="20">
    <source>
        <dbReference type="Proteomes" id="UP000278143"/>
    </source>
</evidence>
<dbReference type="GO" id="GO:0005874">
    <property type="term" value="C:microtubule"/>
    <property type="evidence" value="ECO:0007669"/>
    <property type="project" value="UniProtKB-KW"/>
</dbReference>
<evidence type="ECO:0000256" key="3">
    <source>
        <dbReference type="ARBA" id="ARBA00004629"/>
    </source>
</evidence>
<keyword evidence="11" id="KW-0995">Kinetochore</keyword>
<evidence type="ECO:0000256" key="7">
    <source>
        <dbReference type="ARBA" id="ARBA00022618"/>
    </source>
</evidence>
<evidence type="ECO:0000256" key="15">
    <source>
        <dbReference type="ARBA" id="ARBA00023328"/>
    </source>
</evidence>
<dbReference type="GO" id="GO:0042729">
    <property type="term" value="C:DASH complex"/>
    <property type="evidence" value="ECO:0007669"/>
    <property type="project" value="InterPro"/>
</dbReference>
<organism evidence="19 20">
    <name type="scientific">Syncephalis pseudoplumigaleata</name>
    <dbReference type="NCBI Taxonomy" id="1712513"/>
    <lineage>
        <taxon>Eukaryota</taxon>
        <taxon>Fungi</taxon>
        <taxon>Fungi incertae sedis</taxon>
        <taxon>Zoopagomycota</taxon>
        <taxon>Zoopagomycotina</taxon>
        <taxon>Zoopagomycetes</taxon>
        <taxon>Zoopagales</taxon>
        <taxon>Piptocephalidaceae</taxon>
        <taxon>Syncephalis</taxon>
    </lineage>
</organism>
<evidence type="ECO:0000256" key="18">
    <source>
        <dbReference type="SAM" id="MobiDB-lite"/>
    </source>
</evidence>
<keyword evidence="9" id="KW-0498">Mitosis</keyword>
<keyword evidence="5" id="KW-0158">Chromosome</keyword>
<dbReference type="OrthoDB" id="2443965at2759"/>
<keyword evidence="20" id="KW-1185">Reference proteome</keyword>
<keyword evidence="7" id="KW-0132">Cell division</keyword>
<comment type="similarity">
    <text evidence="4">Belongs to the DASH complex DAD3 family.</text>
</comment>
<reference evidence="20" key="1">
    <citation type="journal article" date="2018" name="Nat. Microbiol.">
        <title>Leveraging single-cell genomics to expand the fungal tree of life.</title>
        <authorList>
            <person name="Ahrendt S.R."/>
            <person name="Quandt C.A."/>
            <person name="Ciobanu D."/>
            <person name="Clum A."/>
            <person name="Salamov A."/>
            <person name="Andreopoulos B."/>
            <person name="Cheng J.F."/>
            <person name="Woyke T."/>
            <person name="Pelin A."/>
            <person name="Henrissat B."/>
            <person name="Reynolds N.K."/>
            <person name="Benny G.L."/>
            <person name="Smith M.E."/>
            <person name="James T.Y."/>
            <person name="Grigoriev I.V."/>
        </authorList>
    </citation>
    <scope>NUCLEOTIDE SEQUENCE [LARGE SCALE GENOMIC DNA]</scope>
    <source>
        <strain evidence="20">Benny S71-1</strain>
    </source>
</reference>
<keyword evidence="14" id="KW-0131">Cell cycle</keyword>
<evidence type="ECO:0000256" key="13">
    <source>
        <dbReference type="ARBA" id="ARBA00023242"/>
    </source>
</evidence>
<evidence type="ECO:0000256" key="4">
    <source>
        <dbReference type="ARBA" id="ARBA00006277"/>
    </source>
</evidence>
<keyword evidence="6" id="KW-0963">Cytoplasm</keyword>
<feature type="compositionally biased region" description="Polar residues" evidence="18">
    <location>
        <begin position="92"/>
        <end position="105"/>
    </location>
</feature>
<keyword evidence="10" id="KW-0159">Chromosome partition</keyword>
<accession>A0A4P9YZ15</accession>
<evidence type="ECO:0000256" key="6">
    <source>
        <dbReference type="ARBA" id="ARBA00022490"/>
    </source>
</evidence>
<gene>
    <name evidence="19" type="ORF">SYNPS1DRAFT_22625</name>
</gene>
<comment type="subcellular location">
    <subcellularLocation>
        <location evidence="3">Chromosome</location>
        <location evidence="3">Centromere</location>
        <location evidence="3">Kinetochore</location>
    </subcellularLocation>
    <subcellularLocation>
        <location evidence="2">Cytoplasm</location>
        <location evidence="2">Cytoskeleton</location>
        <location evidence="2">Spindle</location>
    </subcellularLocation>
    <subcellularLocation>
        <location evidence="1">Nucleus</location>
    </subcellularLocation>
</comment>